<evidence type="ECO:0000256" key="1">
    <source>
        <dbReference type="SAM" id="MobiDB-lite"/>
    </source>
</evidence>
<keyword evidence="3" id="KW-1185">Reference proteome</keyword>
<proteinExistence type="predicted"/>
<organism evidence="2 3">
    <name type="scientific">Aristolochia fimbriata</name>
    <name type="common">White veined hardy Dutchman's pipe vine</name>
    <dbReference type="NCBI Taxonomy" id="158543"/>
    <lineage>
        <taxon>Eukaryota</taxon>
        <taxon>Viridiplantae</taxon>
        <taxon>Streptophyta</taxon>
        <taxon>Embryophyta</taxon>
        <taxon>Tracheophyta</taxon>
        <taxon>Spermatophyta</taxon>
        <taxon>Magnoliopsida</taxon>
        <taxon>Magnoliidae</taxon>
        <taxon>Piperales</taxon>
        <taxon>Aristolochiaceae</taxon>
        <taxon>Aristolochia</taxon>
    </lineage>
</organism>
<dbReference type="Proteomes" id="UP000825729">
    <property type="component" value="Unassembled WGS sequence"/>
</dbReference>
<dbReference type="AlphaFoldDB" id="A0AAV7EH88"/>
<feature type="compositionally biased region" description="Polar residues" evidence="1">
    <location>
        <begin position="95"/>
        <end position="117"/>
    </location>
</feature>
<protein>
    <submittedName>
        <fullName evidence="2">Uncharacterized protein</fullName>
    </submittedName>
</protein>
<name>A0AAV7EH88_ARIFI</name>
<gene>
    <name evidence="2" type="ORF">H6P81_013190</name>
</gene>
<dbReference type="EMBL" id="JAINDJ010000005">
    <property type="protein sequence ID" value="KAG9447062.1"/>
    <property type="molecule type" value="Genomic_DNA"/>
</dbReference>
<evidence type="ECO:0000313" key="3">
    <source>
        <dbReference type="Proteomes" id="UP000825729"/>
    </source>
</evidence>
<comment type="caution">
    <text evidence="2">The sequence shown here is derived from an EMBL/GenBank/DDBJ whole genome shotgun (WGS) entry which is preliminary data.</text>
</comment>
<sequence length="117" mass="12428">MATCMYLAKGSSKEFLQATRGKEPTDHLASQVLDKASDSIASKEINAAVVHSNTTNIGTDQATTGGRPLTAVREISDHKMNNVSGAHHLVHHSQPKTVPSEPNQCTADATGSSQEKF</sequence>
<reference evidence="2 3" key="1">
    <citation type="submission" date="2021-07" db="EMBL/GenBank/DDBJ databases">
        <title>The Aristolochia fimbriata genome: insights into angiosperm evolution, floral development and chemical biosynthesis.</title>
        <authorList>
            <person name="Jiao Y."/>
        </authorList>
    </citation>
    <scope>NUCLEOTIDE SEQUENCE [LARGE SCALE GENOMIC DNA]</scope>
    <source>
        <strain evidence="2">IBCAS-2021</strain>
        <tissue evidence="2">Leaf</tissue>
    </source>
</reference>
<feature type="region of interest" description="Disordered" evidence="1">
    <location>
        <begin position="82"/>
        <end position="117"/>
    </location>
</feature>
<accession>A0AAV7EH88</accession>
<evidence type="ECO:0000313" key="2">
    <source>
        <dbReference type="EMBL" id="KAG9447062.1"/>
    </source>
</evidence>